<evidence type="ECO:0000256" key="1">
    <source>
        <dbReference type="SAM" id="MobiDB-lite"/>
    </source>
</evidence>
<dbReference type="Proteomes" id="UP000051836">
    <property type="component" value="Unassembled WGS sequence"/>
</dbReference>
<reference evidence="2 3" key="1">
    <citation type="submission" date="2015-10" db="EMBL/GenBank/DDBJ databases">
        <authorList>
            <person name="Gilbert D.G."/>
        </authorList>
    </citation>
    <scope>NUCLEOTIDE SEQUENCE [LARGE SCALE GENOMIC DNA]</scope>
    <source>
        <strain evidence="2">FVVF132</strain>
    </source>
</reference>
<proteinExistence type="predicted"/>
<organism evidence="2 3">
    <name type="scientific">Amazona aestiva</name>
    <name type="common">Blue-fronted Amazon parrot</name>
    <dbReference type="NCBI Taxonomy" id="12930"/>
    <lineage>
        <taxon>Eukaryota</taxon>
        <taxon>Metazoa</taxon>
        <taxon>Chordata</taxon>
        <taxon>Craniata</taxon>
        <taxon>Vertebrata</taxon>
        <taxon>Euteleostomi</taxon>
        <taxon>Archelosauria</taxon>
        <taxon>Archosauria</taxon>
        <taxon>Dinosauria</taxon>
        <taxon>Saurischia</taxon>
        <taxon>Theropoda</taxon>
        <taxon>Coelurosauria</taxon>
        <taxon>Aves</taxon>
        <taxon>Neognathae</taxon>
        <taxon>Neoaves</taxon>
        <taxon>Telluraves</taxon>
        <taxon>Australaves</taxon>
        <taxon>Psittaciformes</taxon>
        <taxon>Psittacidae</taxon>
        <taxon>Amazona</taxon>
    </lineage>
</organism>
<dbReference type="EMBL" id="LMAW01002861">
    <property type="protein sequence ID" value="KQK76349.1"/>
    <property type="molecule type" value="Genomic_DNA"/>
</dbReference>
<accession>A0A0Q3M0V1</accession>
<feature type="region of interest" description="Disordered" evidence="1">
    <location>
        <begin position="31"/>
        <end position="156"/>
    </location>
</feature>
<comment type="caution">
    <text evidence="2">The sequence shown here is derived from an EMBL/GenBank/DDBJ whole genome shotgun (WGS) entry which is preliminary data.</text>
</comment>
<gene>
    <name evidence="2" type="ORF">AAES_136317</name>
</gene>
<protein>
    <submittedName>
        <fullName evidence="2">Uncharacterized protein</fullName>
    </submittedName>
</protein>
<sequence length="212" mass="22086">MLGDADPFCGVAAFRLQDPQVEQVRVSADLPLWPPLNLSESSEESSPESSLESSVHRSEETSEAPGNNAEEAPWKIPPDSSYRGFSAEPVVAAQGGSEALATAEPPGQPPNCFHAPPNLHSPTRTGGTAEAAQGGSDPLATAKSPDQSPVCLPAPSTLHSPTVQVALQRQPRVVLSPPQLPLGRVSCQGVPRLGEVGRKQAKCPVPASTPEE</sequence>
<keyword evidence="3" id="KW-1185">Reference proteome</keyword>
<name>A0A0Q3M0V1_AMAAE</name>
<evidence type="ECO:0000313" key="2">
    <source>
        <dbReference type="EMBL" id="KQK76349.1"/>
    </source>
</evidence>
<evidence type="ECO:0000313" key="3">
    <source>
        <dbReference type="Proteomes" id="UP000051836"/>
    </source>
</evidence>
<dbReference type="AlphaFoldDB" id="A0A0Q3M0V1"/>